<dbReference type="OrthoDB" id="1919845at2759"/>
<dbReference type="InterPro" id="IPR043502">
    <property type="entry name" value="DNA/RNA_pol_sf"/>
</dbReference>
<dbReference type="SUPFAM" id="SSF56672">
    <property type="entry name" value="DNA/RNA polymerases"/>
    <property type="match status" value="1"/>
</dbReference>
<dbReference type="Pfam" id="PF07727">
    <property type="entry name" value="RVT_2"/>
    <property type="match status" value="1"/>
</dbReference>
<evidence type="ECO:0000259" key="1">
    <source>
        <dbReference type="Pfam" id="PF07727"/>
    </source>
</evidence>
<reference evidence="2" key="1">
    <citation type="submission" date="2020-02" db="EMBL/GenBank/DDBJ databases">
        <authorList>
            <person name="Scholz U."/>
            <person name="Mascher M."/>
            <person name="Fiebig A."/>
        </authorList>
    </citation>
    <scope>NUCLEOTIDE SEQUENCE</scope>
</reference>
<dbReference type="PANTHER" id="PTHR11439:SF470">
    <property type="entry name" value="CYSTEINE-RICH RLK (RECEPTOR-LIKE PROTEIN KINASE) 8"/>
    <property type="match status" value="1"/>
</dbReference>
<keyword evidence="3" id="KW-1185">Reference proteome</keyword>
<evidence type="ECO:0000313" key="2">
    <source>
        <dbReference type="EMBL" id="CAA7399927.1"/>
    </source>
</evidence>
<evidence type="ECO:0000313" key="3">
    <source>
        <dbReference type="Proteomes" id="UP000663760"/>
    </source>
</evidence>
<organism evidence="2 3">
    <name type="scientific">Spirodela intermedia</name>
    <name type="common">Intermediate duckweed</name>
    <dbReference type="NCBI Taxonomy" id="51605"/>
    <lineage>
        <taxon>Eukaryota</taxon>
        <taxon>Viridiplantae</taxon>
        <taxon>Streptophyta</taxon>
        <taxon>Embryophyta</taxon>
        <taxon>Tracheophyta</taxon>
        <taxon>Spermatophyta</taxon>
        <taxon>Magnoliopsida</taxon>
        <taxon>Liliopsida</taxon>
        <taxon>Araceae</taxon>
        <taxon>Lemnoideae</taxon>
        <taxon>Spirodela</taxon>
    </lineage>
</organism>
<name>A0A7I8KQ54_SPIIN</name>
<dbReference type="PANTHER" id="PTHR11439">
    <property type="entry name" value="GAG-POL-RELATED RETROTRANSPOSON"/>
    <property type="match status" value="1"/>
</dbReference>
<dbReference type="CDD" id="cd09272">
    <property type="entry name" value="RNase_HI_RT_Ty1"/>
    <property type="match status" value="1"/>
</dbReference>
<gene>
    <name evidence="2" type="ORF">SI8410_07010597</name>
</gene>
<dbReference type="Proteomes" id="UP000663760">
    <property type="component" value="Chromosome 7"/>
</dbReference>
<sequence>MTLPPRYEGNHSSNLVCKLKKFFYGLKQSPRTWFGRFIVAMKKLNYKQSNPDHTLNFKHSSSRGVTVLLVYVDDIIITGNDEGEIQNLSNCLAQEFDVKTLGRLKYFLGIEVAYSSKGIFISQQKYITDLLAETGKSGCKPANTPIDPNQKLCMADEENSINREMYQRLIGRPLYLTHTRPDISYQVSILSQFTHQPKECHLHAAYRVLHYLKGTPTKGVLFKRSGKQPPVILLLKKQNVVARSRAEAEIRALAQGICELLWVKNLLDELQIPLFSPLTIYCDNKSAINLVHNPVQHNRTKHVEIDRHFIKEKLEANVICISYIPTNKQLADMLTKGISGTQL</sequence>
<dbReference type="AlphaFoldDB" id="A0A7I8KQ54"/>
<feature type="domain" description="Reverse transcriptase Ty1/copia-type" evidence="1">
    <location>
        <begin position="3"/>
        <end position="146"/>
    </location>
</feature>
<dbReference type="InterPro" id="IPR013103">
    <property type="entry name" value="RVT_2"/>
</dbReference>
<dbReference type="EMBL" id="LR746270">
    <property type="protein sequence ID" value="CAA7399927.1"/>
    <property type="molecule type" value="Genomic_DNA"/>
</dbReference>
<protein>
    <recommendedName>
        <fullName evidence="1">Reverse transcriptase Ty1/copia-type domain-containing protein</fullName>
    </recommendedName>
</protein>
<proteinExistence type="predicted"/>
<accession>A0A7I8KQ54</accession>